<evidence type="ECO:0000313" key="1">
    <source>
        <dbReference type="EMBL" id="ABE97184.1"/>
    </source>
</evidence>
<organism evidence="1">
    <name type="scientific">Arabidopsis thaliana</name>
    <name type="common">Mouse-ear cress</name>
    <dbReference type="NCBI Taxonomy" id="3702"/>
    <lineage>
        <taxon>Eukaryota</taxon>
        <taxon>Viridiplantae</taxon>
        <taxon>Streptophyta</taxon>
        <taxon>Embryophyta</taxon>
        <taxon>Tracheophyta</taxon>
        <taxon>Spermatophyta</taxon>
        <taxon>Magnoliopsida</taxon>
        <taxon>eudicotyledons</taxon>
        <taxon>Gunneridae</taxon>
        <taxon>Pentapetalae</taxon>
        <taxon>rosids</taxon>
        <taxon>malvids</taxon>
        <taxon>Brassicales</taxon>
        <taxon>Brassicaceae</taxon>
        <taxon>Camelineae</taxon>
        <taxon>Arabidopsis</taxon>
    </lineage>
</organism>
<accession>Q1KS76</accession>
<proteinExistence type="evidence at transcript level"/>
<dbReference type="AlphaFoldDB" id="Q1KS76"/>
<dbReference type="EMBL" id="DQ459186">
    <property type="protein sequence ID" value="ABE97184.1"/>
    <property type="molecule type" value="mRNA"/>
</dbReference>
<name>Q1KS76_ARATH</name>
<reference evidence="1" key="1">
    <citation type="submission" date="2006-03" db="EMBL/GenBank/DDBJ databases">
        <authorList>
            <person name="Underwood B.A."/>
            <person name="Xiao Y."/>
            <person name="Moskal W."/>
            <person name="Monaghan E."/>
            <person name="Wang W."/>
            <person name="Redman J."/>
            <person name="Wu H.C."/>
            <person name="Utterback T."/>
            <person name="Town C.D."/>
        </authorList>
    </citation>
    <scope>NUCLEOTIDE SEQUENCE</scope>
</reference>
<gene>
    <name evidence="1" type="ordered locus">At2g29525</name>
</gene>
<protein>
    <submittedName>
        <fullName evidence="1">Uncharacterized protein</fullName>
    </submittedName>
</protein>
<sequence>MDLLLMEFTTYTDLVLLFKMLVSLFFQHLGKIKHFSVKLCLSLSLDHLSCGHFILLFPTVKRFVQF</sequence>